<keyword evidence="8" id="KW-1185">Reference proteome</keyword>
<dbReference type="SUPFAM" id="SSF53474">
    <property type="entry name" value="alpha/beta-Hydrolases"/>
    <property type="match status" value="1"/>
</dbReference>
<dbReference type="Gene3D" id="3.40.50.1820">
    <property type="entry name" value="alpha/beta hydrolase"/>
    <property type="match status" value="1"/>
</dbReference>
<evidence type="ECO:0000256" key="6">
    <source>
        <dbReference type="SAM" id="MobiDB-lite"/>
    </source>
</evidence>
<evidence type="ECO:0000256" key="2">
    <source>
        <dbReference type="ARBA" id="ARBA00012479"/>
    </source>
</evidence>
<proteinExistence type="inferred from homology"/>
<evidence type="ECO:0000313" key="8">
    <source>
        <dbReference type="Proteomes" id="UP001165121"/>
    </source>
</evidence>
<name>A0A9W7CRF3_9STRA</name>
<dbReference type="EC" id="3.1.2.12" evidence="2"/>
<reference evidence="7" key="1">
    <citation type="submission" date="2023-04" db="EMBL/GenBank/DDBJ databases">
        <title>Phytophthora fragariaefolia NBRC 109709.</title>
        <authorList>
            <person name="Ichikawa N."/>
            <person name="Sato H."/>
            <person name="Tonouchi N."/>
        </authorList>
    </citation>
    <scope>NUCLEOTIDE SEQUENCE</scope>
    <source>
        <strain evidence="7">NBRC 109709</strain>
    </source>
</reference>
<evidence type="ECO:0000313" key="7">
    <source>
        <dbReference type="EMBL" id="GMF39496.1"/>
    </source>
</evidence>
<accession>A0A9W7CRF3</accession>
<keyword evidence="4" id="KW-0719">Serine esterase</keyword>
<evidence type="ECO:0000256" key="1">
    <source>
        <dbReference type="ARBA" id="ARBA00005622"/>
    </source>
</evidence>
<keyword evidence="5" id="KW-0378">Hydrolase</keyword>
<dbReference type="PANTHER" id="PTHR10061">
    <property type="entry name" value="S-FORMYLGLUTATHIONE HYDROLASE"/>
    <property type="match status" value="1"/>
</dbReference>
<dbReference type="GO" id="GO:0005829">
    <property type="term" value="C:cytosol"/>
    <property type="evidence" value="ECO:0007669"/>
    <property type="project" value="TreeGrafter"/>
</dbReference>
<dbReference type="InterPro" id="IPR000801">
    <property type="entry name" value="Esterase-like"/>
</dbReference>
<dbReference type="GO" id="GO:0046294">
    <property type="term" value="P:formaldehyde catabolic process"/>
    <property type="evidence" value="ECO:0007669"/>
    <property type="project" value="InterPro"/>
</dbReference>
<evidence type="ECO:0000256" key="4">
    <source>
        <dbReference type="ARBA" id="ARBA00022487"/>
    </source>
</evidence>
<sequence>MTASDSLPYPPRQAQAKSERASPIAMQLVKQVKSFGGVIKQYSHESSTTKCTMKFSIFLPPTASDSHKVPVLFYLAGLTCNDELLFVKAPEAQKVAASRGIAIVTTDTSPRGVSIPGDEDNWDFGTGAGFYVDATEPKWDEHYRMYSYVTKELPALITANFPVLEDKHSIMGHSMGGHGALVLGIRNPVRLSRATWGLTRRPGRCVVRCTYAEPGPYYPADPDRPGSRGQLLARQAAATRGFQGCVQLGGPEGDSAHAGKIYVGLYPVSGGVDSHLGVAFCRMDTTTATTSLLRSWRTT</sequence>
<comment type="similarity">
    <text evidence="1">Belongs to the esterase D family.</text>
</comment>
<evidence type="ECO:0000256" key="5">
    <source>
        <dbReference type="ARBA" id="ARBA00022801"/>
    </source>
</evidence>
<dbReference type="PANTHER" id="PTHR10061:SF0">
    <property type="entry name" value="S-FORMYLGLUTATHIONE HYDROLASE"/>
    <property type="match status" value="1"/>
</dbReference>
<dbReference type="OrthoDB" id="420518at2759"/>
<dbReference type="Pfam" id="PF00756">
    <property type="entry name" value="Esterase"/>
    <property type="match status" value="1"/>
</dbReference>
<dbReference type="GO" id="GO:0052689">
    <property type="term" value="F:carboxylic ester hydrolase activity"/>
    <property type="evidence" value="ECO:0007669"/>
    <property type="project" value="UniProtKB-KW"/>
</dbReference>
<evidence type="ECO:0000256" key="3">
    <source>
        <dbReference type="ARBA" id="ARBA00016774"/>
    </source>
</evidence>
<dbReference type="AlphaFoldDB" id="A0A9W7CRF3"/>
<dbReference type="InterPro" id="IPR029058">
    <property type="entry name" value="AB_hydrolase_fold"/>
</dbReference>
<comment type="caution">
    <text evidence="7">The sequence shown here is derived from an EMBL/GenBank/DDBJ whole genome shotgun (WGS) entry which is preliminary data.</text>
</comment>
<dbReference type="EMBL" id="BSXT01001173">
    <property type="protein sequence ID" value="GMF39496.1"/>
    <property type="molecule type" value="Genomic_DNA"/>
</dbReference>
<feature type="region of interest" description="Disordered" evidence="6">
    <location>
        <begin position="1"/>
        <end position="20"/>
    </location>
</feature>
<dbReference type="GO" id="GO:0018738">
    <property type="term" value="F:S-formylglutathione hydrolase activity"/>
    <property type="evidence" value="ECO:0007669"/>
    <property type="project" value="UniProtKB-EC"/>
</dbReference>
<protein>
    <recommendedName>
        <fullName evidence="3">S-formylglutathione hydrolase</fullName>
        <ecNumber evidence="2">3.1.2.12</ecNumber>
    </recommendedName>
</protein>
<dbReference type="InterPro" id="IPR014186">
    <property type="entry name" value="S-formylglutathione_hydrol"/>
</dbReference>
<organism evidence="7 8">
    <name type="scientific">Phytophthora fragariaefolia</name>
    <dbReference type="NCBI Taxonomy" id="1490495"/>
    <lineage>
        <taxon>Eukaryota</taxon>
        <taxon>Sar</taxon>
        <taxon>Stramenopiles</taxon>
        <taxon>Oomycota</taxon>
        <taxon>Peronosporomycetes</taxon>
        <taxon>Peronosporales</taxon>
        <taxon>Peronosporaceae</taxon>
        <taxon>Phytophthora</taxon>
    </lineage>
</organism>
<gene>
    <name evidence="7" type="ORF">Pfra01_001174800</name>
</gene>
<dbReference type="Proteomes" id="UP001165121">
    <property type="component" value="Unassembled WGS sequence"/>
</dbReference>